<accession>A0A255GG41</accession>
<dbReference type="SUPFAM" id="SSF53474">
    <property type="entry name" value="alpha/beta-Hydrolases"/>
    <property type="match status" value="1"/>
</dbReference>
<comment type="caution">
    <text evidence="2">The sequence shown here is derived from an EMBL/GenBank/DDBJ whole genome shotgun (WGS) entry which is preliminary data.</text>
</comment>
<dbReference type="GO" id="GO:0016787">
    <property type="term" value="F:hydrolase activity"/>
    <property type="evidence" value="ECO:0007669"/>
    <property type="project" value="UniProtKB-KW"/>
</dbReference>
<keyword evidence="2" id="KW-0378">Hydrolase</keyword>
<name>A0A255GG41_9ACTN</name>
<sequence>MYAAAPTAGDPRAVLLLGHGAGGGVDAPDLVALTVLGEQGIAVLRFEQPWRTAGRKIAPAPARLDEGWAPAVAYAEETHPGLPLFVGGRSAGARVAVRWAAAHPVAGVVALSFPLHPPGKPEKSRAPELLGATAPVLVLQGERDPFGTPAEVAAVVDEAGADQIRVVVVPNCAHELKPPARAASTPAQIAAVLTSDVTDFVDRIVGGRGRAGE</sequence>
<reference evidence="2 3" key="1">
    <citation type="submission" date="2017-07" db="EMBL/GenBank/DDBJ databases">
        <title>Draft whole genome sequences of clinical Proprionibacteriaceae strains.</title>
        <authorList>
            <person name="Bernier A.-M."/>
            <person name="Bernard K."/>
            <person name="Domingo M.-C."/>
        </authorList>
    </citation>
    <scope>NUCLEOTIDE SEQUENCE [LARGE SCALE GENOMIC DNA]</scope>
    <source>
        <strain evidence="2 3">NML 030167</strain>
    </source>
</reference>
<evidence type="ECO:0000259" key="1">
    <source>
        <dbReference type="Pfam" id="PF20408"/>
    </source>
</evidence>
<dbReference type="Gene3D" id="3.40.50.1820">
    <property type="entry name" value="alpha/beta hydrolase"/>
    <property type="match status" value="1"/>
</dbReference>
<evidence type="ECO:0000313" key="2">
    <source>
        <dbReference type="EMBL" id="OYO14809.1"/>
    </source>
</evidence>
<keyword evidence="3" id="KW-1185">Reference proteome</keyword>
<protein>
    <submittedName>
        <fullName evidence="2">Hydrolase</fullName>
    </submittedName>
</protein>
<evidence type="ECO:0000313" key="3">
    <source>
        <dbReference type="Proteomes" id="UP000215896"/>
    </source>
</evidence>
<dbReference type="InterPro" id="IPR026555">
    <property type="entry name" value="NSL3/Tex30"/>
</dbReference>
<dbReference type="AlphaFoldDB" id="A0A255GG41"/>
<feature type="domain" description="KANL3/Tex30 alpha/beta hydrolase-like" evidence="1">
    <location>
        <begin position="12"/>
        <end position="201"/>
    </location>
</feature>
<dbReference type="Proteomes" id="UP000215896">
    <property type="component" value="Unassembled WGS sequence"/>
</dbReference>
<dbReference type="PANTHER" id="PTHR13136:SF11">
    <property type="entry name" value="TESTIS-EXPRESSED PROTEIN 30"/>
    <property type="match status" value="1"/>
</dbReference>
<gene>
    <name evidence="2" type="ORF">CGZ94_07325</name>
</gene>
<dbReference type="InterPro" id="IPR029058">
    <property type="entry name" value="AB_hydrolase_fold"/>
</dbReference>
<organism evidence="2 3">
    <name type="scientific">Enemella evansiae</name>
    <dbReference type="NCBI Taxonomy" id="2016499"/>
    <lineage>
        <taxon>Bacteria</taxon>
        <taxon>Bacillati</taxon>
        <taxon>Actinomycetota</taxon>
        <taxon>Actinomycetes</taxon>
        <taxon>Propionibacteriales</taxon>
        <taxon>Propionibacteriaceae</taxon>
        <taxon>Enemella</taxon>
    </lineage>
</organism>
<dbReference type="EMBL" id="NMVO01000012">
    <property type="protein sequence ID" value="OYO14809.1"/>
    <property type="molecule type" value="Genomic_DNA"/>
</dbReference>
<proteinExistence type="predicted"/>
<dbReference type="PANTHER" id="PTHR13136">
    <property type="entry name" value="TESTIS DEVELOPMENT PROTEIN PRTD"/>
    <property type="match status" value="1"/>
</dbReference>
<dbReference type="InterPro" id="IPR046879">
    <property type="entry name" value="KANL3/Tex30_Abhydrolase"/>
</dbReference>
<dbReference type="OrthoDB" id="652634at2"/>
<dbReference type="Pfam" id="PF20408">
    <property type="entry name" value="Abhydrolase_11"/>
    <property type="match status" value="1"/>
</dbReference>